<dbReference type="AlphaFoldDB" id="A0A0L0HTY5"/>
<dbReference type="RefSeq" id="XP_016612373.1">
    <property type="nucleotide sequence ID" value="XM_016756954.1"/>
</dbReference>
<feature type="region of interest" description="Disordered" evidence="2">
    <location>
        <begin position="228"/>
        <end position="271"/>
    </location>
</feature>
<proteinExistence type="predicted"/>
<dbReference type="OrthoDB" id="2157546at2759"/>
<feature type="region of interest" description="Disordered" evidence="2">
    <location>
        <begin position="713"/>
        <end position="767"/>
    </location>
</feature>
<feature type="compositionally biased region" description="Gly residues" evidence="2">
    <location>
        <begin position="51"/>
        <end position="66"/>
    </location>
</feature>
<feature type="compositionally biased region" description="Basic and acidic residues" evidence="2">
    <location>
        <begin position="132"/>
        <end position="144"/>
    </location>
</feature>
<protein>
    <submittedName>
        <fullName evidence="3">Uncharacterized protein</fullName>
    </submittedName>
</protein>
<accession>A0A0L0HTY5</accession>
<feature type="compositionally biased region" description="Low complexity" evidence="2">
    <location>
        <begin position="678"/>
        <end position="695"/>
    </location>
</feature>
<feature type="compositionally biased region" description="Polar residues" evidence="2">
    <location>
        <begin position="145"/>
        <end position="173"/>
    </location>
</feature>
<keyword evidence="4" id="KW-1185">Reference proteome</keyword>
<feature type="coiled-coil region" evidence="1">
    <location>
        <begin position="397"/>
        <end position="472"/>
    </location>
</feature>
<evidence type="ECO:0000256" key="1">
    <source>
        <dbReference type="SAM" id="Coils"/>
    </source>
</evidence>
<reference evidence="3 4" key="1">
    <citation type="submission" date="2009-08" db="EMBL/GenBank/DDBJ databases">
        <title>The Genome Sequence of Spizellomyces punctatus strain DAOM BR117.</title>
        <authorList>
            <consortium name="The Broad Institute Genome Sequencing Platform"/>
            <person name="Russ C."/>
            <person name="Cuomo C."/>
            <person name="Shea T."/>
            <person name="Young S.K."/>
            <person name="Zeng Q."/>
            <person name="Koehrsen M."/>
            <person name="Haas B."/>
            <person name="Borodovsky M."/>
            <person name="Guigo R."/>
            <person name="Alvarado L."/>
            <person name="Berlin A."/>
            <person name="Bochicchio J."/>
            <person name="Borenstein D."/>
            <person name="Chapman S."/>
            <person name="Chen Z."/>
            <person name="Engels R."/>
            <person name="Freedman E."/>
            <person name="Gellesch M."/>
            <person name="Goldberg J."/>
            <person name="Griggs A."/>
            <person name="Gujja S."/>
            <person name="Heiman D."/>
            <person name="Hepburn T."/>
            <person name="Howarth C."/>
            <person name="Jen D."/>
            <person name="Larson L."/>
            <person name="Lewis B."/>
            <person name="Mehta T."/>
            <person name="Park D."/>
            <person name="Pearson M."/>
            <person name="Roberts A."/>
            <person name="Saif S."/>
            <person name="Shenoy N."/>
            <person name="Sisk P."/>
            <person name="Stolte C."/>
            <person name="Sykes S."/>
            <person name="Thomson T."/>
            <person name="Walk T."/>
            <person name="White J."/>
            <person name="Yandava C."/>
            <person name="Burger G."/>
            <person name="Gray M.W."/>
            <person name="Holland P.W.H."/>
            <person name="King N."/>
            <person name="Lang F.B.F."/>
            <person name="Roger A.J."/>
            <person name="Ruiz-Trillo I."/>
            <person name="Lander E."/>
            <person name="Nusbaum C."/>
        </authorList>
    </citation>
    <scope>NUCLEOTIDE SEQUENCE [LARGE SCALE GENOMIC DNA]</scope>
    <source>
        <strain evidence="3 4">DAOM BR117</strain>
    </source>
</reference>
<dbReference type="GeneID" id="27691941"/>
<dbReference type="Proteomes" id="UP000053201">
    <property type="component" value="Unassembled WGS sequence"/>
</dbReference>
<name>A0A0L0HTY5_SPIPD</name>
<gene>
    <name evidence="3" type="ORF">SPPG_08816</name>
</gene>
<evidence type="ECO:0000256" key="2">
    <source>
        <dbReference type="SAM" id="MobiDB-lite"/>
    </source>
</evidence>
<dbReference type="EMBL" id="KQ257450">
    <property type="protein sequence ID" value="KND04334.1"/>
    <property type="molecule type" value="Genomic_DNA"/>
</dbReference>
<evidence type="ECO:0000313" key="3">
    <source>
        <dbReference type="EMBL" id="KND04334.1"/>
    </source>
</evidence>
<feature type="region of interest" description="Disordered" evidence="2">
    <location>
        <begin position="1"/>
        <end position="86"/>
    </location>
</feature>
<feature type="compositionally biased region" description="Polar residues" evidence="2">
    <location>
        <begin position="666"/>
        <end position="676"/>
    </location>
</feature>
<evidence type="ECO:0000313" key="4">
    <source>
        <dbReference type="Proteomes" id="UP000053201"/>
    </source>
</evidence>
<organism evidence="3 4">
    <name type="scientific">Spizellomyces punctatus (strain DAOM BR117)</name>
    <dbReference type="NCBI Taxonomy" id="645134"/>
    <lineage>
        <taxon>Eukaryota</taxon>
        <taxon>Fungi</taxon>
        <taxon>Fungi incertae sedis</taxon>
        <taxon>Chytridiomycota</taxon>
        <taxon>Chytridiomycota incertae sedis</taxon>
        <taxon>Chytridiomycetes</taxon>
        <taxon>Spizellomycetales</taxon>
        <taxon>Spizellomycetaceae</taxon>
        <taxon>Spizellomyces</taxon>
    </lineage>
</organism>
<feature type="compositionally biased region" description="Basic and acidic residues" evidence="2">
    <location>
        <begin position="540"/>
        <end position="553"/>
    </location>
</feature>
<feature type="region of interest" description="Disordered" evidence="2">
    <location>
        <begin position="532"/>
        <end position="553"/>
    </location>
</feature>
<dbReference type="InParanoid" id="A0A0L0HTY5"/>
<feature type="region of interest" description="Disordered" evidence="2">
    <location>
        <begin position="108"/>
        <end position="179"/>
    </location>
</feature>
<keyword evidence="1" id="KW-0175">Coiled coil</keyword>
<feature type="region of interest" description="Disordered" evidence="2">
    <location>
        <begin position="663"/>
        <end position="699"/>
    </location>
</feature>
<feature type="compositionally biased region" description="Low complexity" evidence="2">
    <location>
        <begin position="721"/>
        <end position="743"/>
    </location>
</feature>
<dbReference type="VEuPathDB" id="FungiDB:SPPG_08816"/>
<sequence length="767" mass="84157">MMPQSPGTMEGGNVFRMPSSSGFLQDVNREESSPGEEGTGSEERRAPSTGQDGGGDGSETGSGGGSNRKPPTPSVSSTIKRTSHHWYTGVAEEASRYARLNPDAPEFAPVFEAGPRSAPPAPERGHFGGTHRYGEDLWDFRESPTSEIPSTVSSGQALVDPSSYTIPLKSGSNFDDGRDKRLRRTASESHLMSGVENGSSYASVSPVIAQSGMGTRAGVSTSVIGSTNRAQQYITPNPSPSRRGSLTSSHNVTSSVPPGAQGPTSESTNRDSLVMRTKALLEHQMRTNLAFAEAVAAEYGRELSARIETQRRAFMLEQNRRVQMMELTIRRRVAEAEDALRRQYEDRQALASRIIDVRHSLGNGANLDPRSIGMDPQELESISPAVQRRIAELVREMTIARTEVEIHKQAMQRLQQELIRTREDTRAAAHESGNAAEVGALRQALRDEREQRLLLEEKASALESSLQDQRARDWEEEVTKFMSMQVARDGAALSKKRPDELLALILEVEAERERLSKDNILLTRRIEALENEGEAGSLDSESRPPDYSSEKLESEKEMRVWFEPLQREILSLEKSLMWTAPTTPRISEIRTRMLTVLQTLESQSEKLRNLLRDDRVPEGKRKDFSWDSGVFVESGLGGGMFSPTESFDPFATMVQKKDGRMVTVSAGPSSAMTKSETASHSTLGTTSSSGGTSSRSPKDYSYDIVGQMYASAGFDLQPHDPSSTSAATPSTATQQQPQQLPSTGMRPSQQPFHFGPFPIGSVNENKT</sequence>